<gene>
    <name evidence="2" type="ORF">RUM44_008854</name>
</gene>
<evidence type="ECO:0000313" key="3">
    <source>
        <dbReference type="Proteomes" id="UP001359485"/>
    </source>
</evidence>
<dbReference type="Proteomes" id="UP001359485">
    <property type="component" value="Unassembled WGS sequence"/>
</dbReference>
<dbReference type="PANTHER" id="PTHR35455">
    <property type="entry name" value="UNNAMED PRODUCT"/>
    <property type="match status" value="1"/>
</dbReference>
<feature type="chain" id="PRO_5046694364" evidence="1">
    <location>
        <begin position="19"/>
        <end position="110"/>
    </location>
</feature>
<dbReference type="Pfam" id="PF16029">
    <property type="entry name" value="DUF4787"/>
    <property type="match status" value="1"/>
</dbReference>
<comment type="caution">
    <text evidence="2">The sequence shown here is derived from an EMBL/GenBank/DDBJ whole genome shotgun (WGS) entry which is preliminary data.</text>
</comment>
<evidence type="ECO:0000313" key="2">
    <source>
        <dbReference type="EMBL" id="KAK6638425.1"/>
    </source>
</evidence>
<keyword evidence="1" id="KW-0732">Signal</keyword>
<sequence length="110" mass="12615">MLEKCILSLVPLLCLVNCKEDKVVYKFQEFFYKGNTKNEIAFREFESACEQSPDCISEVGPARSACVQRCISPSCHQDLYGDDPLEEGEIDVRLNSFKGCFVQRLNRPRQ</sequence>
<protein>
    <submittedName>
        <fullName evidence="2">Uncharacterized protein</fullName>
    </submittedName>
</protein>
<name>A0ABR1BDX5_POLSC</name>
<dbReference type="InterPro" id="IPR031985">
    <property type="entry name" value="DUF4787"/>
</dbReference>
<feature type="signal peptide" evidence="1">
    <location>
        <begin position="1"/>
        <end position="18"/>
    </location>
</feature>
<dbReference type="EMBL" id="JAWJWF010000002">
    <property type="protein sequence ID" value="KAK6638425.1"/>
    <property type="molecule type" value="Genomic_DNA"/>
</dbReference>
<keyword evidence="3" id="KW-1185">Reference proteome</keyword>
<reference evidence="2 3" key="1">
    <citation type="submission" date="2023-09" db="EMBL/GenBank/DDBJ databases">
        <title>Genomes of two closely related lineages of the louse Polyplax serrata with different host specificities.</title>
        <authorList>
            <person name="Martinu J."/>
            <person name="Tarabai H."/>
            <person name="Stefka J."/>
            <person name="Hypsa V."/>
        </authorList>
    </citation>
    <scope>NUCLEOTIDE SEQUENCE [LARGE SCALE GENOMIC DNA]</scope>
    <source>
        <strain evidence="2">98ZLc_SE</strain>
    </source>
</reference>
<evidence type="ECO:0000256" key="1">
    <source>
        <dbReference type="SAM" id="SignalP"/>
    </source>
</evidence>
<dbReference type="PANTHER" id="PTHR35455:SF1">
    <property type="entry name" value="AGAP005842-PA"/>
    <property type="match status" value="1"/>
</dbReference>
<organism evidence="2 3">
    <name type="scientific">Polyplax serrata</name>
    <name type="common">Common mouse louse</name>
    <dbReference type="NCBI Taxonomy" id="468196"/>
    <lineage>
        <taxon>Eukaryota</taxon>
        <taxon>Metazoa</taxon>
        <taxon>Ecdysozoa</taxon>
        <taxon>Arthropoda</taxon>
        <taxon>Hexapoda</taxon>
        <taxon>Insecta</taxon>
        <taxon>Pterygota</taxon>
        <taxon>Neoptera</taxon>
        <taxon>Paraneoptera</taxon>
        <taxon>Psocodea</taxon>
        <taxon>Troctomorpha</taxon>
        <taxon>Phthiraptera</taxon>
        <taxon>Anoplura</taxon>
        <taxon>Polyplacidae</taxon>
        <taxon>Polyplax</taxon>
    </lineage>
</organism>
<accession>A0ABR1BDX5</accession>
<proteinExistence type="predicted"/>